<protein>
    <recommendedName>
        <fullName evidence="3">YfhD family protein</fullName>
    </recommendedName>
</protein>
<reference evidence="2" key="1">
    <citation type="submission" date="2015-08" db="EMBL/GenBank/DDBJ databases">
        <title>Genome sequencing project for genomic taxonomy and phylogenomics of Bacillus-like bacteria.</title>
        <authorList>
            <person name="Liu B."/>
            <person name="Wang J."/>
            <person name="Zhu Y."/>
            <person name="Liu G."/>
            <person name="Chen Q."/>
            <person name="Chen Z."/>
            <person name="Lan J."/>
            <person name="Che J."/>
            <person name="Ge C."/>
            <person name="Shi H."/>
            <person name="Pan Z."/>
            <person name="Liu X."/>
        </authorList>
    </citation>
    <scope>NUCLEOTIDE SEQUENCE [LARGE SCALE GENOMIC DNA]</scope>
    <source>
        <strain evidence="2">FJAT-22460</strain>
    </source>
</reference>
<dbReference type="EMBL" id="LIUT01000001">
    <property type="protein sequence ID" value="KOR88362.1"/>
    <property type="molecule type" value="Genomic_DNA"/>
</dbReference>
<dbReference type="OrthoDB" id="2629319at2"/>
<dbReference type="InterPro" id="IPR025435">
    <property type="entry name" value="YfhD-like"/>
</dbReference>
<evidence type="ECO:0000313" key="2">
    <source>
        <dbReference type="Proteomes" id="UP000036932"/>
    </source>
</evidence>
<gene>
    <name evidence="1" type="ORF">AM231_03830</name>
</gene>
<comment type="caution">
    <text evidence="1">The sequence shown here is derived from an EMBL/GenBank/DDBJ whole genome shotgun (WGS) entry which is preliminary data.</text>
</comment>
<accession>A0A0M1P1W6</accession>
<organism evidence="1 2">
    <name type="scientific">Paenibacillus solani</name>
    <dbReference type="NCBI Taxonomy" id="1705565"/>
    <lineage>
        <taxon>Bacteria</taxon>
        <taxon>Bacillati</taxon>
        <taxon>Bacillota</taxon>
        <taxon>Bacilli</taxon>
        <taxon>Bacillales</taxon>
        <taxon>Paenibacillaceae</taxon>
        <taxon>Paenibacillus</taxon>
    </lineage>
</organism>
<dbReference type="AlphaFoldDB" id="A0A0M1P1W6"/>
<sequence length="66" mass="7459">MMRRVKKGKISSKTEKMIALQSAKAEDVEFSAMEADSDDVEALRRSEAADERQLKKILDETSKNVD</sequence>
<evidence type="ECO:0008006" key="3">
    <source>
        <dbReference type="Google" id="ProtNLM"/>
    </source>
</evidence>
<dbReference type="Pfam" id="PF14151">
    <property type="entry name" value="YfhD"/>
    <property type="match status" value="1"/>
</dbReference>
<evidence type="ECO:0000313" key="1">
    <source>
        <dbReference type="EMBL" id="KOR88362.1"/>
    </source>
</evidence>
<dbReference type="RefSeq" id="WP_054401404.1">
    <property type="nucleotide sequence ID" value="NZ_LIUT01000001.1"/>
</dbReference>
<name>A0A0M1P1W6_9BACL</name>
<keyword evidence="2" id="KW-1185">Reference proteome</keyword>
<dbReference type="Proteomes" id="UP000036932">
    <property type="component" value="Unassembled WGS sequence"/>
</dbReference>
<proteinExistence type="predicted"/>
<dbReference type="PATRIC" id="fig|1705565.3.peg.2644"/>